<dbReference type="EMBL" id="JANJQO010000548">
    <property type="protein sequence ID" value="KAJ2976729.1"/>
    <property type="molecule type" value="Genomic_DNA"/>
</dbReference>
<keyword evidence="2" id="KW-1185">Reference proteome</keyword>
<sequence>MARILITGSTDGFGLESARQLVQRRHTVYLHARNQTRAADALALCPGAAGVLIGDVTNMAETRQLAEQANAIGTFDAVILNAGLFHGPMRKTADTGVPAAVFSNLVAPYILTCLLNRPKRLVFIGSILHFQASTGLEDMWWFERGEPGWDEFQAYCDSKFQVMLLANAAARRFQGTSVTSVHPGYVPTKLAGNEATDRMEDGVETYLALAEGDYDTTLTGVYFVPNKKVGEPLVATTDEELQEHVVKACEELTGLKLGA</sequence>
<proteinExistence type="predicted"/>
<comment type="caution">
    <text evidence="1">The sequence shown here is derived from an EMBL/GenBank/DDBJ whole genome shotgun (WGS) entry which is preliminary data.</text>
</comment>
<protein>
    <submittedName>
        <fullName evidence="1">Uncharacterized protein</fullName>
    </submittedName>
</protein>
<reference evidence="1" key="1">
    <citation type="submission" date="2022-08" db="EMBL/GenBank/DDBJ databases">
        <title>Genome Sequence of Lecanicillium fungicola.</title>
        <authorList>
            <person name="Buettner E."/>
        </authorList>
    </citation>
    <scope>NUCLEOTIDE SEQUENCE</scope>
    <source>
        <strain evidence="1">Babe33</strain>
    </source>
</reference>
<evidence type="ECO:0000313" key="2">
    <source>
        <dbReference type="Proteomes" id="UP001143910"/>
    </source>
</evidence>
<evidence type="ECO:0000313" key="1">
    <source>
        <dbReference type="EMBL" id="KAJ2976729.1"/>
    </source>
</evidence>
<gene>
    <name evidence="1" type="ORF">NQ176_g4777</name>
</gene>
<organism evidence="1 2">
    <name type="scientific">Zarea fungicola</name>
    <dbReference type="NCBI Taxonomy" id="93591"/>
    <lineage>
        <taxon>Eukaryota</taxon>
        <taxon>Fungi</taxon>
        <taxon>Dikarya</taxon>
        <taxon>Ascomycota</taxon>
        <taxon>Pezizomycotina</taxon>
        <taxon>Sordariomycetes</taxon>
        <taxon>Hypocreomycetidae</taxon>
        <taxon>Hypocreales</taxon>
        <taxon>Cordycipitaceae</taxon>
        <taxon>Zarea</taxon>
    </lineage>
</organism>
<name>A0ACC1NCT5_9HYPO</name>
<dbReference type="Proteomes" id="UP001143910">
    <property type="component" value="Unassembled WGS sequence"/>
</dbReference>
<accession>A0ACC1NCT5</accession>